<dbReference type="Proteomes" id="UP000238937">
    <property type="component" value="Unassembled WGS sequence"/>
</dbReference>
<protein>
    <recommendedName>
        <fullName evidence="2">HTH cro/C1-type domain-containing protein</fullName>
    </recommendedName>
</protein>
<gene>
    <name evidence="3" type="ORF">C7B77_15575</name>
</gene>
<sequence length="207" mass="23836">MNEDRTVQLQELMHKVGISSFKKLYQLTKTSDRTIRKLRSGELGTLQWQTLINISNTLQISIDELINIFGKQLSSNADRQKLASLQQEYQHLQQQLQQQRETLQAEFQYQSLQTLESFLTYFPAAKFAAAKNPDFPASKIFPLVQSIDRLIQQWGVTVIGEIGSEVAYDPRWHQLIEGTAQPEESVTVRYVGYRQGDKLIFRAKVSN</sequence>
<organism evidence="3 4">
    <name type="scientific">Chamaesiphon polymorphus CCALA 037</name>
    <dbReference type="NCBI Taxonomy" id="2107692"/>
    <lineage>
        <taxon>Bacteria</taxon>
        <taxon>Bacillati</taxon>
        <taxon>Cyanobacteriota</taxon>
        <taxon>Cyanophyceae</taxon>
        <taxon>Gomontiellales</taxon>
        <taxon>Chamaesiphonaceae</taxon>
        <taxon>Chamaesiphon</taxon>
    </lineage>
</organism>
<keyword evidence="4" id="KW-1185">Reference proteome</keyword>
<dbReference type="OrthoDB" id="582213at2"/>
<evidence type="ECO:0000313" key="4">
    <source>
        <dbReference type="Proteomes" id="UP000238937"/>
    </source>
</evidence>
<dbReference type="Pfam" id="PF13443">
    <property type="entry name" value="HTH_26"/>
    <property type="match status" value="1"/>
</dbReference>
<feature type="domain" description="HTH cro/C1-type" evidence="2">
    <location>
        <begin position="9"/>
        <end position="67"/>
    </location>
</feature>
<feature type="coiled-coil region" evidence="1">
    <location>
        <begin position="75"/>
        <end position="106"/>
    </location>
</feature>
<evidence type="ECO:0000256" key="1">
    <source>
        <dbReference type="SAM" id="Coils"/>
    </source>
</evidence>
<dbReference type="AlphaFoldDB" id="A0A2T1GCX2"/>
<name>A0A2T1GCX2_9CYAN</name>
<evidence type="ECO:0000313" key="3">
    <source>
        <dbReference type="EMBL" id="PSB55274.1"/>
    </source>
</evidence>
<dbReference type="InterPro" id="IPR001387">
    <property type="entry name" value="Cro/C1-type_HTH"/>
</dbReference>
<dbReference type="RefSeq" id="WP_106306559.1">
    <property type="nucleotide sequence ID" value="NZ_PVWO01000198.1"/>
</dbReference>
<proteinExistence type="predicted"/>
<dbReference type="EMBL" id="PVWO01000198">
    <property type="protein sequence ID" value="PSB55274.1"/>
    <property type="molecule type" value="Genomic_DNA"/>
</dbReference>
<comment type="caution">
    <text evidence="3">The sequence shown here is derived from an EMBL/GenBank/DDBJ whole genome shotgun (WGS) entry which is preliminary data.</text>
</comment>
<reference evidence="3 4" key="1">
    <citation type="submission" date="2018-03" db="EMBL/GenBank/DDBJ databases">
        <title>The ancient ancestry and fast evolution of plastids.</title>
        <authorList>
            <person name="Moore K.R."/>
            <person name="Magnabosco C."/>
            <person name="Momper L."/>
            <person name="Gold D.A."/>
            <person name="Bosak T."/>
            <person name="Fournier G.P."/>
        </authorList>
    </citation>
    <scope>NUCLEOTIDE SEQUENCE [LARGE SCALE GENOMIC DNA]</scope>
    <source>
        <strain evidence="3 4">CCALA 037</strain>
    </source>
</reference>
<accession>A0A2T1GCX2</accession>
<keyword evidence="1" id="KW-0175">Coiled coil</keyword>
<evidence type="ECO:0000259" key="2">
    <source>
        <dbReference type="Pfam" id="PF13443"/>
    </source>
</evidence>